<reference evidence="2 3" key="1">
    <citation type="submission" date="2018-09" db="EMBL/GenBank/DDBJ databases">
        <title>Genomic investigation of the strawberry pathogen Phytophthora fragariae indicates pathogenicity is determined by transcriptional variation in three key races.</title>
        <authorList>
            <person name="Adams T.M."/>
            <person name="Armitage A.D."/>
            <person name="Sobczyk M.K."/>
            <person name="Bates H.J."/>
            <person name="Dunwell J.M."/>
            <person name="Nellist C.F."/>
            <person name="Harrison R.J."/>
        </authorList>
    </citation>
    <scope>NUCLEOTIDE SEQUENCE [LARGE SCALE GENOMIC DNA]</scope>
    <source>
        <strain evidence="2 3">NOV-77</strain>
    </source>
</reference>
<feature type="compositionally biased region" description="Polar residues" evidence="1">
    <location>
        <begin position="61"/>
        <end position="72"/>
    </location>
</feature>
<evidence type="ECO:0000313" key="3">
    <source>
        <dbReference type="Proteomes" id="UP000486351"/>
    </source>
</evidence>
<accession>A0A6G0SEV6</accession>
<feature type="region of interest" description="Disordered" evidence="1">
    <location>
        <begin position="401"/>
        <end position="430"/>
    </location>
</feature>
<name>A0A6G0SEV6_9STRA</name>
<feature type="region of interest" description="Disordered" evidence="1">
    <location>
        <begin position="274"/>
        <end position="365"/>
    </location>
</feature>
<comment type="caution">
    <text evidence="2">The sequence shown here is derived from an EMBL/GenBank/DDBJ whole genome shotgun (WGS) entry which is preliminary data.</text>
</comment>
<gene>
    <name evidence="2" type="ORF">PF008_g3405</name>
</gene>
<evidence type="ECO:0008006" key="4">
    <source>
        <dbReference type="Google" id="ProtNLM"/>
    </source>
</evidence>
<feature type="region of interest" description="Disordered" evidence="1">
    <location>
        <begin position="21"/>
        <end position="85"/>
    </location>
</feature>
<feature type="compositionally biased region" description="Gly residues" evidence="1">
    <location>
        <begin position="290"/>
        <end position="300"/>
    </location>
</feature>
<organism evidence="2 3">
    <name type="scientific">Phytophthora fragariae</name>
    <dbReference type="NCBI Taxonomy" id="53985"/>
    <lineage>
        <taxon>Eukaryota</taxon>
        <taxon>Sar</taxon>
        <taxon>Stramenopiles</taxon>
        <taxon>Oomycota</taxon>
        <taxon>Peronosporomycetes</taxon>
        <taxon>Peronosporales</taxon>
        <taxon>Peronosporaceae</taxon>
        <taxon>Phytophthora</taxon>
    </lineage>
</organism>
<evidence type="ECO:0000313" key="2">
    <source>
        <dbReference type="EMBL" id="KAE9356914.1"/>
    </source>
</evidence>
<proteinExistence type="predicted"/>
<dbReference type="Proteomes" id="UP000486351">
    <property type="component" value="Unassembled WGS sequence"/>
</dbReference>
<feature type="compositionally biased region" description="Polar residues" evidence="1">
    <location>
        <begin position="351"/>
        <end position="364"/>
    </location>
</feature>
<feature type="compositionally biased region" description="Gly residues" evidence="1">
    <location>
        <begin position="318"/>
        <end position="342"/>
    </location>
</feature>
<protein>
    <recommendedName>
        <fullName evidence="4">CCHC-type domain-containing protein</fullName>
    </recommendedName>
</protein>
<dbReference type="AlphaFoldDB" id="A0A6G0SEV6"/>
<dbReference type="EMBL" id="QXFY01000104">
    <property type="protein sequence ID" value="KAE9356914.1"/>
    <property type="molecule type" value="Genomic_DNA"/>
</dbReference>
<sequence length="460" mass="49171">MADQDDPVEQLAVQAAAIRLRSAGEPSQQPPWDLRLRIPNPFGATASAAEGEDPQPDEEMQTASPRQDSQRVATAPAIPQPPRYQGLTMKDRRKFMADYETYLAVINTLQTEWAGVLVMPVGTCIEGRTKRRIARFTFACAPPHLVTEQQWVDYFKEAHSPSHVDYGAIDEAMKALRMNTTLPEPGSRMTMLQSDLEDILDEFNVTELAFEHEQRRLVTYLHNAMAPPAFKSVITTRLSLQENRRYKKEVVPFCTWVMALLKEYMTWERASLTYGPPSVGRATGGNNSRGSGGGRSGRSSGGSNPSGHGGGRDTTRTGGLGGAGGSSGTGGTGGRSGRGGRGTSSTDGAAPTNNAPSHASSSVAARTPGPCLKCGSTTHQVRECTQLSSPAEATQLLKEMRERRRSSQGMRKIALPSSPPGPDQGTVQASVDGVSVKALLLDSGADASVARCSWSVGRAG</sequence>
<evidence type="ECO:0000256" key="1">
    <source>
        <dbReference type="SAM" id="MobiDB-lite"/>
    </source>
</evidence>
<feature type="compositionally biased region" description="Acidic residues" evidence="1">
    <location>
        <begin position="50"/>
        <end position="60"/>
    </location>
</feature>